<evidence type="ECO:0000313" key="1">
    <source>
        <dbReference type="EMBL" id="GIY83373.1"/>
    </source>
</evidence>
<proteinExistence type="predicted"/>
<dbReference type="AlphaFoldDB" id="A0AAV4WPA7"/>
<comment type="caution">
    <text evidence="1">The sequence shown here is derived from an EMBL/GenBank/DDBJ whole genome shotgun (WGS) entry which is preliminary data.</text>
</comment>
<feature type="non-terminal residue" evidence="1">
    <location>
        <position position="69"/>
    </location>
</feature>
<keyword evidence="2" id="KW-1185">Reference proteome</keyword>
<reference evidence="1 2" key="1">
    <citation type="submission" date="2021-06" db="EMBL/GenBank/DDBJ databases">
        <title>Caerostris extrusa draft genome.</title>
        <authorList>
            <person name="Kono N."/>
            <person name="Arakawa K."/>
        </authorList>
    </citation>
    <scope>NUCLEOTIDE SEQUENCE [LARGE SCALE GENOMIC DNA]</scope>
</reference>
<dbReference type="EMBL" id="BPLR01016376">
    <property type="protein sequence ID" value="GIY83373.1"/>
    <property type="molecule type" value="Genomic_DNA"/>
</dbReference>
<dbReference type="Proteomes" id="UP001054945">
    <property type="component" value="Unassembled WGS sequence"/>
</dbReference>
<gene>
    <name evidence="1" type="ORF">CEXT_179741</name>
</gene>
<protein>
    <submittedName>
        <fullName evidence="1">Uncharacterized protein</fullName>
    </submittedName>
</protein>
<organism evidence="1 2">
    <name type="scientific">Caerostris extrusa</name>
    <name type="common">Bark spider</name>
    <name type="synonym">Caerostris bankana</name>
    <dbReference type="NCBI Taxonomy" id="172846"/>
    <lineage>
        <taxon>Eukaryota</taxon>
        <taxon>Metazoa</taxon>
        <taxon>Ecdysozoa</taxon>
        <taxon>Arthropoda</taxon>
        <taxon>Chelicerata</taxon>
        <taxon>Arachnida</taxon>
        <taxon>Araneae</taxon>
        <taxon>Araneomorphae</taxon>
        <taxon>Entelegynae</taxon>
        <taxon>Araneoidea</taxon>
        <taxon>Araneidae</taxon>
        <taxon>Caerostris</taxon>
    </lineage>
</organism>
<accession>A0AAV4WPA7</accession>
<sequence length="69" mass="8058">MNSNPNQYKLQLQLKIVQQTSSQEYGYDFNFTIYFTIWLRFLVVPEEREEDVRPGGVCGLRGEPTSVRA</sequence>
<name>A0AAV4WPA7_CAEEX</name>
<evidence type="ECO:0000313" key="2">
    <source>
        <dbReference type="Proteomes" id="UP001054945"/>
    </source>
</evidence>